<keyword evidence="1" id="KW-0732">Signal</keyword>
<dbReference type="AlphaFoldDB" id="A0AAE3HDY1"/>
<proteinExistence type="predicted"/>
<dbReference type="Pfam" id="PF04392">
    <property type="entry name" value="ABC_sub_bind"/>
    <property type="match status" value="1"/>
</dbReference>
<dbReference type="Gene3D" id="3.40.50.2300">
    <property type="match status" value="2"/>
</dbReference>
<sequence length="342" mass="36740">MVGKRRVFMVVCMVLVSLLLWGCAANDAGSMEGKNLEVQQGKVFKIGISQLVEHQALDSAREGFIDALASKGYKDGENLSIEFQNAQGDMATTQLIAQNFVSQDVDLIFAVATPSAQAAYNVTKDIPILMTAVTDPVEAGLVQSLEKPNTNVTGTSDIAPIEKQFELLKKLLPQAKRVGILYNSSEVNSEIQIKRAEEIAKGFSLEIIPTGITSVNEVPQALDALIGDMDVLYVPTDNLVASSMSLIGNQCSKKGVPIIGAEKAHVEAGALATEGIDYYQLGFQTGLMAEEIISGKNPQDIPIAIWEKTQLLINTGSAQKLGISIPEDIKEKAQFIEGSVED</sequence>
<evidence type="ECO:0000313" key="2">
    <source>
        <dbReference type="EMBL" id="MCR1898731.1"/>
    </source>
</evidence>
<comment type="caution">
    <text evidence="2">The sequence shown here is derived from an EMBL/GenBank/DDBJ whole genome shotgun (WGS) entry which is preliminary data.</text>
</comment>
<dbReference type="PANTHER" id="PTHR35271:SF1">
    <property type="entry name" value="ABC TRANSPORTER, SUBSTRATE-BINDING LIPOPROTEIN"/>
    <property type="match status" value="1"/>
</dbReference>
<reference evidence="2" key="1">
    <citation type="submission" date="2022-07" db="EMBL/GenBank/DDBJ databases">
        <title>Enhanced cultured diversity of the mouse gut microbiota enables custom-made synthetic communities.</title>
        <authorList>
            <person name="Afrizal A."/>
        </authorList>
    </citation>
    <scope>NUCLEOTIDE SEQUENCE</scope>
    <source>
        <strain evidence="2">DSM 28593</strain>
    </source>
</reference>
<dbReference type="EMBL" id="JANKAS010000005">
    <property type="protein sequence ID" value="MCR1898731.1"/>
    <property type="molecule type" value="Genomic_DNA"/>
</dbReference>
<feature type="signal peptide" evidence="1">
    <location>
        <begin position="1"/>
        <end position="27"/>
    </location>
</feature>
<dbReference type="PANTHER" id="PTHR35271">
    <property type="entry name" value="ABC TRANSPORTER, SUBSTRATE-BINDING LIPOPROTEIN-RELATED"/>
    <property type="match status" value="1"/>
</dbReference>
<dbReference type="InterPro" id="IPR028082">
    <property type="entry name" value="Peripla_BP_I"/>
</dbReference>
<name>A0AAE3HDY1_9FIRM</name>
<organism evidence="2 3">
    <name type="scientific">Irregularibacter muris</name>
    <dbReference type="NCBI Taxonomy" id="1796619"/>
    <lineage>
        <taxon>Bacteria</taxon>
        <taxon>Bacillati</taxon>
        <taxon>Bacillota</taxon>
        <taxon>Clostridia</taxon>
        <taxon>Eubacteriales</taxon>
        <taxon>Eubacteriaceae</taxon>
        <taxon>Irregularibacter</taxon>
    </lineage>
</organism>
<gene>
    <name evidence="2" type="ORF">NSA47_06960</name>
</gene>
<evidence type="ECO:0000256" key="1">
    <source>
        <dbReference type="SAM" id="SignalP"/>
    </source>
</evidence>
<dbReference type="CDD" id="cd06325">
    <property type="entry name" value="PBP1_ABC_unchar_transporter"/>
    <property type="match status" value="1"/>
</dbReference>
<dbReference type="SUPFAM" id="SSF53822">
    <property type="entry name" value="Periplasmic binding protein-like I"/>
    <property type="match status" value="1"/>
</dbReference>
<dbReference type="Proteomes" id="UP001205748">
    <property type="component" value="Unassembled WGS sequence"/>
</dbReference>
<accession>A0AAE3HDY1</accession>
<evidence type="ECO:0000313" key="3">
    <source>
        <dbReference type="Proteomes" id="UP001205748"/>
    </source>
</evidence>
<dbReference type="InterPro" id="IPR007487">
    <property type="entry name" value="ABC_transpt-TYRBP-like"/>
</dbReference>
<dbReference type="RefSeq" id="WP_257530376.1">
    <property type="nucleotide sequence ID" value="NZ_JANKAS010000005.1"/>
</dbReference>
<keyword evidence="3" id="KW-1185">Reference proteome</keyword>
<protein>
    <submittedName>
        <fullName evidence="2">ABC transporter substrate-binding protein</fullName>
    </submittedName>
</protein>
<feature type="chain" id="PRO_5042191390" evidence="1">
    <location>
        <begin position="28"/>
        <end position="342"/>
    </location>
</feature>